<protein>
    <submittedName>
        <fullName evidence="4">Thioesterase domain-containing protein</fullName>
    </submittedName>
</protein>
<dbReference type="FunFam" id="3.30.300.30:FF:000010">
    <property type="entry name" value="Enterobactin synthetase component F"/>
    <property type="match status" value="1"/>
</dbReference>
<dbReference type="RefSeq" id="WP_307687074.1">
    <property type="nucleotide sequence ID" value="NZ_JAUSRD010000023.1"/>
</dbReference>
<dbReference type="PROSITE" id="PS50075">
    <property type="entry name" value="CARRIER"/>
    <property type="match status" value="1"/>
</dbReference>
<gene>
    <name evidence="4" type="ORF">J2W31_006130</name>
</gene>
<dbReference type="GO" id="GO:0005737">
    <property type="term" value="C:cytoplasm"/>
    <property type="evidence" value="ECO:0007669"/>
    <property type="project" value="TreeGrafter"/>
</dbReference>
<dbReference type="InterPro" id="IPR020802">
    <property type="entry name" value="TesA-like"/>
</dbReference>
<dbReference type="GO" id="GO:0044550">
    <property type="term" value="P:secondary metabolite biosynthetic process"/>
    <property type="evidence" value="ECO:0007669"/>
    <property type="project" value="TreeGrafter"/>
</dbReference>
<organism evidence="4 5">
    <name type="scientific">Variovorax boronicumulans</name>
    <dbReference type="NCBI Taxonomy" id="436515"/>
    <lineage>
        <taxon>Bacteria</taxon>
        <taxon>Pseudomonadati</taxon>
        <taxon>Pseudomonadota</taxon>
        <taxon>Betaproteobacteria</taxon>
        <taxon>Burkholderiales</taxon>
        <taxon>Comamonadaceae</taxon>
        <taxon>Variovorax</taxon>
    </lineage>
</organism>
<dbReference type="SUPFAM" id="SSF47336">
    <property type="entry name" value="ACP-like"/>
    <property type="match status" value="1"/>
</dbReference>
<dbReference type="GO" id="GO:0072330">
    <property type="term" value="P:monocarboxylic acid biosynthetic process"/>
    <property type="evidence" value="ECO:0007669"/>
    <property type="project" value="UniProtKB-ARBA"/>
</dbReference>
<evidence type="ECO:0000256" key="1">
    <source>
        <dbReference type="ARBA" id="ARBA00022450"/>
    </source>
</evidence>
<accession>A0AAW8DA48</accession>
<feature type="domain" description="Carrier" evidence="3">
    <location>
        <begin position="267"/>
        <end position="344"/>
    </location>
</feature>
<dbReference type="PANTHER" id="PTHR45527:SF1">
    <property type="entry name" value="FATTY ACID SYNTHASE"/>
    <property type="match status" value="1"/>
</dbReference>
<dbReference type="Gene3D" id="3.40.50.1820">
    <property type="entry name" value="alpha/beta hydrolase"/>
    <property type="match status" value="1"/>
</dbReference>
<dbReference type="Gene3D" id="3.30.300.30">
    <property type="match status" value="1"/>
</dbReference>
<dbReference type="Pfam" id="PF00975">
    <property type="entry name" value="Thioesterase"/>
    <property type="match status" value="1"/>
</dbReference>
<dbReference type="GO" id="GO:0043041">
    <property type="term" value="P:amino acid activation for nonribosomal peptide biosynthetic process"/>
    <property type="evidence" value="ECO:0007669"/>
    <property type="project" value="TreeGrafter"/>
</dbReference>
<proteinExistence type="predicted"/>
<dbReference type="Pfam" id="PF00550">
    <property type="entry name" value="PP-binding"/>
    <property type="match status" value="1"/>
</dbReference>
<dbReference type="EMBL" id="JAUSRD010000023">
    <property type="protein sequence ID" value="MDP9896988.1"/>
    <property type="molecule type" value="Genomic_DNA"/>
</dbReference>
<feature type="non-terminal residue" evidence="4">
    <location>
        <position position="1"/>
    </location>
</feature>
<dbReference type="AlphaFoldDB" id="A0AAW8DA48"/>
<evidence type="ECO:0000256" key="2">
    <source>
        <dbReference type="ARBA" id="ARBA00022553"/>
    </source>
</evidence>
<dbReference type="Pfam" id="PF13193">
    <property type="entry name" value="AMP-binding_C"/>
    <property type="match status" value="1"/>
</dbReference>
<dbReference type="InterPro" id="IPR029058">
    <property type="entry name" value="AB_hydrolase_fold"/>
</dbReference>
<dbReference type="PANTHER" id="PTHR45527">
    <property type="entry name" value="NONRIBOSOMAL PEPTIDE SYNTHETASE"/>
    <property type="match status" value="1"/>
</dbReference>
<evidence type="ECO:0000313" key="4">
    <source>
        <dbReference type="EMBL" id="MDP9896988.1"/>
    </source>
</evidence>
<dbReference type="FunFam" id="2.30.38.10:FF:000001">
    <property type="entry name" value="Non-ribosomal peptide synthetase PvdI"/>
    <property type="match status" value="1"/>
</dbReference>
<dbReference type="InterPro" id="IPR001031">
    <property type="entry name" value="Thioesterase"/>
</dbReference>
<dbReference type="InterPro" id="IPR000873">
    <property type="entry name" value="AMP-dep_synth/lig_dom"/>
</dbReference>
<dbReference type="InterPro" id="IPR036736">
    <property type="entry name" value="ACP-like_sf"/>
</dbReference>
<keyword evidence="1" id="KW-0596">Phosphopantetheine</keyword>
<evidence type="ECO:0000313" key="5">
    <source>
        <dbReference type="Proteomes" id="UP001242045"/>
    </source>
</evidence>
<evidence type="ECO:0000259" key="3">
    <source>
        <dbReference type="PROSITE" id="PS50075"/>
    </source>
</evidence>
<sequence length="633" mass="67548">AQDAARHGVRDYGVLRQVHAGGEAMPPEGLKAWREAGLAHVKLLNTYGPTEATVTASVLDCAPYLREGATVPLRMPIGEPLAGRALRVVGADLSLVPQGVAGELCIGGDLLARGYLGRAALTAERFVADPFDDAGGRLYRTGDLVRWNADGQLEYLGRIDHQVKVRGFRIELGEIEAQLLALPEVREAVVVANEGPTGARLVGYVSLQQGQAIETTQLRERLGQALPDYMVPGALVVLQALPLNPNGKVDRKALPQPEYANEQAHEAPEGEVEQALAAVWTQVLGVARVGRNDNFFELGGDSLMALKLLARMQRTQDPRLKFSLQDLLQKQTIAKLTAGLPADALPQPLLLLNTGAAPVGAAPLFCIAPGLRNALDYQPLARHLEGQRAVYGLSYTDTTRLDSVAQMSAYFADLIRAARPSGPVALLGWSLGSVMAMHTASLLEREGIEVSFVGLVDSFVMDDEFDPGSWYDDLRQFVAEVATETAGAAQVEAILDRFESIRNESEEVVHGAVSEMIAALGIDMGAIDVVGRVAAARRFNAATAAMPPLPKLAAVAPHLWWSRRRTAEERALLLQDLGTAPNASADLDTNHQGIIRHAALFAGVRSALAATEASVAAGADGGETWAAARLEMA</sequence>
<dbReference type="InterPro" id="IPR025110">
    <property type="entry name" value="AMP-bd_C"/>
</dbReference>
<name>A0AAW8DA48_9BURK</name>
<dbReference type="Pfam" id="PF00501">
    <property type="entry name" value="AMP-binding"/>
    <property type="match status" value="1"/>
</dbReference>
<dbReference type="SUPFAM" id="SSF56801">
    <property type="entry name" value="Acetyl-CoA synthetase-like"/>
    <property type="match status" value="1"/>
</dbReference>
<dbReference type="InterPro" id="IPR006162">
    <property type="entry name" value="Ppantetheine_attach_site"/>
</dbReference>
<dbReference type="InterPro" id="IPR042099">
    <property type="entry name" value="ANL_N_sf"/>
</dbReference>
<dbReference type="FunFam" id="1.10.1200.10:FF:000016">
    <property type="entry name" value="Non-ribosomal peptide synthase"/>
    <property type="match status" value="1"/>
</dbReference>
<dbReference type="InterPro" id="IPR045851">
    <property type="entry name" value="AMP-bd_C_sf"/>
</dbReference>
<dbReference type="Gene3D" id="3.40.50.12780">
    <property type="entry name" value="N-terminal domain of ligase-like"/>
    <property type="match status" value="1"/>
</dbReference>
<comment type="caution">
    <text evidence="4">The sequence shown here is derived from an EMBL/GenBank/DDBJ whole genome shotgun (WGS) entry which is preliminary data.</text>
</comment>
<dbReference type="InterPro" id="IPR009081">
    <property type="entry name" value="PP-bd_ACP"/>
</dbReference>
<dbReference type="Proteomes" id="UP001242045">
    <property type="component" value="Unassembled WGS sequence"/>
</dbReference>
<keyword evidence="2" id="KW-0597">Phosphoprotein</keyword>
<dbReference type="PROSITE" id="PS00012">
    <property type="entry name" value="PHOSPHOPANTETHEINE"/>
    <property type="match status" value="1"/>
</dbReference>
<reference evidence="4" key="1">
    <citation type="submission" date="2023-07" db="EMBL/GenBank/DDBJ databases">
        <title>Sorghum-associated microbial communities from plants grown in Nebraska, USA.</title>
        <authorList>
            <person name="Schachtman D."/>
        </authorList>
    </citation>
    <scope>NUCLEOTIDE SEQUENCE</scope>
    <source>
        <strain evidence="4">DS3754</strain>
    </source>
</reference>
<dbReference type="SUPFAM" id="SSF53474">
    <property type="entry name" value="alpha/beta-Hydrolases"/>
    <property type="match status" value="1"/>
</dbReference>
<dbReference type="Gene3D" id="1.10.1200.10">
    <property type="entry name" value="ACP-like"/>
    <property type="match status" value="1"/>
</dbReference>
<dbReference type="SMART" id="SM00824">
    <property type="entry name" value="PKS_TE"/>
    <property type="match status" value="1"/>
</dbReference>
<dbReference type="GO" id="GO:0031177">
    <property type="term" value="F:phosphopantetheine binding"/>
    <property type="evidence" value="ECO:0007669"/>
    <property type="project" value="TreeGrafter"/>
</dbReference>